<organism evidence="1 2">
    <name type="scientific">Favolaschia claudopus</name>
    <dbReference type="NCBI Taxonomy" id="2862362"/>
    <lineage>
        <taxon>Eukaryota</taxon>
        <taxon>Fungi</taxon>
        <taxon>Dikarya</taxon>
        <taxon>Basidiomycota</taxon>
        <taxon>Agaricomycotina</taxon>
        <taxon>Agaricomycetes</taxon>
        <taxon>Agaricomycetidae</taxon>
        <taxon>Agaricales</taxon>
        <taxon>Marasmiineae</taxon>
        <taxon>Mycenaceae</taxon>
        <taxon>Favolaschia</taxon>
    </lineage>
</organism>
<reference evidence="1 2" key="1">
    <citation type="journal article" date="2024" name="J Genomics">
        <title>Draft genome sequencing and assembly of Favolaschia claudopus CIRM-BRFM 2984 isolated from oak limbs.</title>
        <authorList>
            <person name="Navarro D."/>
            <person name="Drula E."/>
            <person name="Chaduli D."/>
            <person name="Cazenave R."/>
            <person name="Ahrendt S."/>
            <person name="Wang J."/>
            <person name="Lipzen A."/>
            <person name="Daum C."/>
            <person name="Barry K."/>
            <person name="Grigoriev I.V."/>
            <person name="Favel A."/>
            <person name="Rosso M.N."/>
            <person name="Martin F."/>
        </authorList>
    </citation>
    <scope>NUCLEOTIDE SEQUENCE [LARGE SCALE GENOMIC DNA]</scope>
    <source>
        <strain evidence="1 2">CIRM-BRFM 2984</strain>
    </source>
</reference>
<dbReference type="Gene3D" id="1.20.1280.50">
    <property type="match status" value="1"/>
</dbReference>
<comment type="caution">
    <text evidence="1">The sequence shown here is derived from an EMBL/GenBank/DDBJ whole genome shotgun (WGS) entry which is preliminary data.</text>
</comment>
<name>A0AAW0EBU8_9AGAR</name>
<dbReference type="EMBL" id="JAWWNJ010000002">
    <property type="protein sequence ID" value="KAK7061262.1"/>
    <property type="molecule type" value="Genomic_DNA"/>
</dbReference>
<evidence type="ECO:0000313" key="2">
    <source>
        <dbReference type="Proteomes" id="UP001362999"/>
    </source>
</evidence>
<dbReference type="AlphaFoldDB" id="A0AAW0EBU8"/>
<gene>
    <name evidence="1" type="ORF">R3P38DRAFT_2828470</name>
</gene>
<proteinExistence type="predicted"/>
<keyword evidence="2" id="KW-1185">Reference proteome</keyword>
<dbReference type="CDD" id="cd09917">
    <property type="entry name" value="F-box_SF"/>
    <property type="match status" value="1"/>
</dbReference>
<protein>
    <submittedName>
        <fullName evidence="1">F-box domain-containing protein</fullName>
    </submittedName>
</protein>
<accession>A0AAW0EBU8</accession>
<evidence type="ECO:0000313" key="1">
    <source>
        <dbReference type="EMBL" id="KAK7061262.1"/>
    </source>
</evidence>
<sequence length="537" mass="59706">MQVRVAPECASKGHKSAPMDDQLAKAALALKNLESVFFNTPDPYGQLLQLRQDLRLMLSPPYQKLPSELWVKIFSDFTPVKFPLNAPDEPLHLVPQVCRAWRDLVSQCPQLSASISVILDGEEPDVARISRSAEQWLARAGDICPMDITAACAGAYAKTASVSPDLVSDFITRIALPRTNRLKHLELALPFQCLQPLFDLPRGSFSCLKILSLLPLVAPEHIPVPEAGYCRWHWPLESKAFESAPLLREVTYSPDFLWSFDEIEAMTGTNSIALALSNPNPVGALTTFHSSFAPRFFLPWVQLNSLHCTMTALTPDQWCSVLTHCGGMETLSIVIRPHSDGQQPLAPVRLQLLRSLYVAAYCGGGDDMLDRLVAPKLTSLTCIAPLFHLESVTSFQTRSNVELEYLGLGFKTESPDLGPFLENHSALTTIAFVVSEHFPTVVWERIGRCELLPNLTTLSVLLTALDVSMVVDIIESRWDNTDFQVEFLSVRPPYLQAVKDELKRLDRFGCAQVDSSQSQRRVIKDSRLMNHTGGTGR</sequence>
<dbReference type="Proteomes" id="UP001362999">
    <property type="component" value="Unassembled WGS sequence"/>
</dbReference>